<evidence type="ECO:0000313" key="3">
    <source>
        <dbReference type="Proteomes" id="UP001152320"/>
    </source>
</evidence>
<evidence type="ECO:0000313" key="2">
    <source>
        <dbReference type="EMBL" id="KAJ8045938.1"/>
    </source>
</evidence>
<feature type="transmembrane region" description="Helical" evidence="1">
    <location>
        <begin position="7"/>
        <end position="26"/>
    </location>
</feature>
<protein>
    <submittedName>
        <fullName evidence="2">Tubulin polyglutamylase TTLL6</fullName>
    </submittedName>
</protein>
<dbReference type="AlphaFoldDB" id="A0A9Q1CJL0"/>
<name>A0A9Q1CJL0_HOLLE</name>
<dbReference type="SUPFAM" id="SSF56059">
    <property type="entry name" value="Glutathione synthetase ATP-binding domain-like"/>
    <property type="match status" value="1"/>
</dbReference>
<dbReference type="PROSITE" id="PS51221">
    <property type="entry name" value="TTL"/>
    <property type="match status" value="1"/>
</dbReference>
<dbReference type="Gene3D" id="3.30.470.20">
    <property type="entry name" value="ATP-grasp fold, B domain"/>
    <property type="match status" value="1"/>
</dbReference>
<dbReference type="PANTHER" id="PTHR47113:SF1">
    <property type="entry name" value="LD09343P"/>
    <property type="match status" value="1"/>
</dbReference>
<evidence type="ECO:0000256" key="1">
    <source>
        <dbReference type="SAM" id="Phobius"/>
    </source>
</evidence>
<dbReference type="Pfam" id="PF03133">
    <property type="entry name" value="TTL"/>
    <property type="match status" value="1"/>
</dbReference>
<keyword evidence="1" id="KW-0472">Membrane</keyword>
<dbReference type="OrthoDB" id="202825at2759"/>
<accession>A0A9Q1CJL0</accession>
<sequence>MRGARSSIILLSALLLGIFITFWNIYELSLLQKEHMRFHTDRKESTHNTYPVKANENTVNKPVFWIHGKNLNKGYLSHVIDVLERVGYTRGDGTNHWDVLWSHEYPFTQLKSVIDKLEPHQKINHFPGTGYITNKVYLATSGIKFIPKAFSLPAQKTNFLEEAKQNPEKLWVQKSSSHRGIRVKPVEELDLGKQDTFVQEYIHNPLLIDGRKFDIGVYITLTSVDPLRVYILHDEILIRFCPKDYKPIDFKDVDKYVVGDDYTPTWEMPSLKKYYTEHSMSFKETLNSYLRSQDKDPDFIYRQVYEAIAGLFLNKNKNLMKSLDKMTHKRAYFELMRCDFVLDEDLNVYLMEVNMSPNLSSAHFEGNKHLYEQVIYNSLSVSGIARNVPASLKSRPAYVKDFQVSERDIAVAMEECANEESCDSCTEETCKLCQKCLSADEKEILKDAYMEHLNRRSTRRVYPEPMTQEDAQNYDTGEDASLEANDRLMRAWFRAKCLQDISWCQ</sequence>
<keyword evidence="1" id="KW-0812">Transmembrane</keyword>
<dbReference type="InterPro" id="IPR004344">
    <property type="entry name" value="TTL/TTLL_fam"/>
</dbReference>
<dbReference type="EMBL" id="JAIZAY010000003">
    <property type="protein sequence ID" value="KAJ8045938.1"/>
    <property type="molecule type" value="Genomic_DNA"/>
</dbReference>
<comment type="caution">
    <text evidence="2">The sequence shown here is derived from an EMBL/GenBank/DDBJ whole genome shotgun (WGS) entry which is preliminary data.</text>
</comment>
<reference evidence="2" key="1">
    <citation type="submission" date="2021-10" db="EMBL/GenBank/DDBJ databases">
        <title>Tropical sea cucumber genome reveals ecological adaptation and Cuvierian tubules defense mechanism.</title>
        <authorList>
            <person name="Chen T."/>
        </authorList>
    </citation>
    <scope>NUCLEOTIDE SEQUENCE</scope>
    <source>
        <strain evidence="2">Nanhai2018</strain>
        <tissue evidence="2">Muscle</tissue>
    </source>
</reference>
<keyword evidence="1" id="KW-1133">Transmembrane helix</keyword>
<dbReference type="PANTHER" id="PTHR47113">
    <property type="entry name" value="LD09343P"/>
    <property type="match status" value="1"/>
</dbReference>
<gene>
    <name evidence="2" type="ORF">HOLleu_09060</name>
</gene>
<dbReference type="Proteomes" id="UP001152320">
    <property type="component" value="Chromosome 3"/>
</dbReference>
<keyword evidence="3" id="KW-1185">Reference proteome</keyword>
<organism evidence="2 3">
    <name type="scientific">Holothuria leucospilota</name>
    <name type="common">Black long sea cucumber</name>
    <name type="synonym">Mertensiothuria leucospilota</name>
    <dbReference type="NCBI Taxonomy" id="206669"/>
    <lineage>
        <taxon>Eukaryota</taxon>
        <taxon>Metazoa</taxon>
        <taxon>Echinodermata</taxon>
        <taxon>Eleutherozoa</taxon>
        <taxon>Echinozoa</taxon>
        <taxon>Holothuroidea</taxon>
        <taxon>Aspidochirotacea</taxon>
        <taxon>Aspidochirotida</taxon>
        <taxon>Holothuriidae</taxon>
        <taxon>Holothuria</taxon>
    </lineage>
</organism>
<proteinExistence type="predicted"/>
<dbReference type="InterPro" id="IPR053317">
    <property type="entry name" value="Tubulin_polyglutamylase"/>
</dbReference>